<keyword evidence="4 12" id="KW-0812">Transmembrane</keyword>
<dbReference type="GO" id="GO:0005789">
    <property type="term" value="C:endoplasmic reticulum membrane"/>
    <property type="evidence" value="ECO:0007669"/>
    <property type="project" value="TreeGrafter"/>
</dbReference>
<feature type="transmembrane region" description="Helical" evidence="13">
    <location>
        <begin position="61"/>
        <end position="84"/>
    </location>
</feature>
<reference evidence="15" key="2">
    <citation type="submission" date="2020-06" db="EMBL/GenBank/DDBJ databases">
        <authorList>
            <person name="Sheffer M."/>
        </authorList>
    </citation>
    <scope>NUCLEOTIDE SEQUENCE</scope>
</reference>
<dbReference type="GO" id="GO:0006636">
    <property type="term" value="P:unsaturated fatty acid biosynthetic process"/>
    <property type="evidence" value="ECO:0007669"/>
    <property type="project" value="TreeGrafter"/>
</dbReference>
<comment type="similarity">
    <text evidence="2 12">Belongs to the fatty acid desaturase type 1 family.</text>
</comment>
<feature type="domain" description="Fatty acid desaturase" evidence="14">
    <location>
        <begin position="64"/>
        <end position="267"/>
    </location>
</feature>
<keyword evidence="5" id="KW-0276">Fatty acid metabolism</keyword>
<evidence type="ECO:0000256" key="5">
    <source>
        <dbReference type="ARBA" id="ARBA00022832"/>
    </source>
</evidence>
<dbReference type="PRINTS" id="PR00075">
    <property type="entry name" value="FACDDSATRASE"/>
</dbReference>
<keyword evidence="6 13" id="KW-1133">Transmembrane helix</keyword>
<comment type="cofactor">
    <cofactor evidence="12">
        <name>Fe(2+)</name>
        <dbReference type="ChEBI" id="CHEBI:29033"/>
    </cofactor>
</comment>
<evidence type="ECO:0000259" key="14">
    <source>
        <dbReference type="Pfam" id="PF00487"/>
    </source>
</evidence>
<feature type="transmembrane region" description="Helical" evidence="13">
    <location>
        <begin position="31"/>
        <end position="54"/>
    </location>
</feature>
<evidence type="ECO:0000256" key="6">
    <source>
        <dbReference type="ARBA" id="ARBA00022989"/>
    </source>
</evidence>
<organism evidence="15 16">
    <name type="scientific">Argiope bruennichi</name>
    <name type="common">Wasp spider</name>
    <name type="synonym">Aranea bruennichi</name>
    <dbReference type="NCBI Taxonomy" id="94029"/>
    <lineage>
        <taxon>Eukaryota</taxon>
        <taxon>Metazoa</taxon>
        <taxon>Ecdysozoa</taxon>
        <taxon>Arthropoda</taxon>
        <taxon>Chelicerata</taxon>
        <taxon>Arachnida</taxon>
        <taxon>Araneae</taxon>
        <taxon>Araneomorphae</taxon>
        <taxon>Entelegynae</taxon>
        <taxon>Araneoidea</taxon>
        <taxon>Araneidae</taxon>
        <taxon>Argiope</taxon>
    </lineage>
</organism>
<keyword evidence="8" id="KW-0408">Iron</keyword>
<reference evidence="15" key="1">
    <citation type="journal article" date="2020" name="bioRxiv">
        <title>Chromosome-level reference genome of the European wasp spider Argiope bruennichi: a resource for studies on range expansion and evolutionary adaptation.</title>
        <authorList>
            <person name="Sheffer M.M."/>
            <person name="Hoppe A."/>
            <person name="Krehenwinkel H."/>
            <person name="Uhl G."/>
            <person name="Kuss A.W."/>
            <person name="Jensen L."/>
            <person name="Jensen C."/>
            <person name="Gillespie R.G."/>
            <person name="Hoff K.J."/>
            <person name="Prost S."/>
        </authorList>
    </citation>
    <scope>NUCLEOTIDE SEQUENCE</scope>
</reference>
<feature type="transmembrane region" description="Helical" evidence="13">
    <location>
        <begin position="182"/>
        <end position="199"/>
    </location>
</feature>
<evidence type="ECO:0000256" key="2">
    <source>
        <dbReference type="ARBA" id="ARBA00009295"/>
    </source>
</evidence>
<evidence type="ECO:0000256" key="4">
    <source>
        <dbReference type="ARBA" id="ARBA00022692"/>
    </source>
</evidence>
<dbReference type="PANTHER" id="PTHR11351:SF31">
    <property type="entry name" value="DESATURASE 1, ISOFORM A-RELATED"/>
    <property type="match status" value="1"/>
</dbReference>
<evidence type="ECO:0000256" key="12">
    <source>
        <dbReference type="RuleBase" id="RU000581"/>
    </source>
</evidence>
<evidence type="ECO:0000313" key="16">
    <source>
        <dbReference type="Proteomes" id="UP000807504"/>
    </source>
</evidence>
<protein>
    <submittedName>
        <fullName evidence="15">Acyl-CoA Delta(11) desaturase like protein</fullName>
    </submittedName>
</protein>
<evidence type="ECO:0000256" key="11">
    <source>
        <dbReference type="ARBA" id="ARBA00023160"/>
    </source>
</evidence>
<dbReference type="InterPro" id="IPR015876">
    <property type="entry name" value="Acyl-CoA_DS"/>
</dbReference>
<dbReference type="GO" id="GO:0004768">
    <property type="term" value="F:stearoyl-CoA 9-desaturase activity"/>
    <property type="evidence" value="ECO:0007669"/>
    <property type="project" value="TreeGrafter"/>
</dbReference>
<comment type="caution">
    <text evidence="15">The sequence shown here is derived from an EMBL/GenBank/DDBJ whole genome shotgun (WGS) entry which is preliminary data.</text>
</comment>
<evidence type="ECO:0000256" key="7">
    <source>
        <dbReference type="ARBA" id="ARBA00023002"/>
    </source>
</evidence>
<dbReference type="AlphaFoldDB" id="A0A8T0EUB0"/>
<keyword evidence="9" id="KW-0443">Lipid metabolism</keyword>
<dbReference type="Pfam" id="PF00487">
    <property type="entry name" value="FA_desaturase"/>
    <property type="match status" value="1"/>
</dbReference>
<dbReference type="Proteomes" id="UP000807504">
    <property type="component" value="Unassembled WGS sequence"/>
</dbReference>
<comment type="domain">
    <text evidence="12">The histidine box domains are involved in binding the catalytic metal ions.</text>
</comment>
<dbReference type="EMBL" id="JABXBU010002072">
    <property type="protein sequence ID" value="KAF8778844.1"/>
    <property type="molecule type" value="Genomic_DNA"/>
</dbReference>
<evidence type="ECO:0000256" key="8">
    <source>
        <dbReference type="ARBA" id="ARBA00023004"/>
    </source>
</evidence>
<keyword evidence="3 12" id="KW-0444">Lipid biosynthesis</keyword>
<dbReference type="InterPro" id="IPR005804">
    <property type="entry name" value="FA_desaturase_dom"/>
</dbReference>
<keyword evidence="16" id="KW-1185">Reference proteome</keyword>
<accession>A0A8T0EUB0</accession>
<feature type="transmembrane region" description="Helical" evidence="13">
    <location>
        <begin position="96"/>
        <end position="115"/>
    </location>
</feature>
<evidence type="ECO:0000256" key="9">
    <source>
        <dbReference type="ARBA" id="ARBA00023098"/>
    </source>
</evidence>
<evidence type="ECO:0000313" key="15">
    <source>
        <dbReference type="EMBL" id="KAF8778844.1"/>
    </source>
</evidence>
<sequence>MKRIISDIAHEEAYNEKQENQLNTKRYEIKIVWSQVAYIVFFHVTALYGIYLCFTSTCWKTIFFALALWRITISIGLLAIHRFWSHRAFKAKLPLQIFMCIFTFALGQGSIFSWCRDHRVHHKYVDTSADPYNIKRGFFFAHIGWLMCRKHPDVLESGNKLPMDDLRADPVVRFNRKYYHPMWILFCFILPTIIPVYFWEEKWVDAYCVAAVLKYMLQLHSVFCINSVAHMYGYRPFDKKIEARESFFAESVQPGEGSHNYHHAFPRDYRTKELIFSLSFSRFFVDFMAAIGQAYDLKLSSDDLIKVRKLKSGDGSK</sequence>
<evidence type="ECO:0000256" key="1">
    <source>
        <dbReference type="ARBA" id="ARBA00004141"/>
    </source>
</evidence>
<dbReference type="CDD" id="cd03505">
    <property type="entry name" value="Delta9-FADS-like"/>
    <property type="match status" value="1"/>
</dbReference>
<evidence type="ECO:0000256" key="10">
    <source>
        <dbReference type="ARBA" id="ARBA00023136"/>
    </source>
</evidence>
<dbReference type="PANTHER" id="PTHR11351">
    <property type="entry name" value="ACYL-COA DESATURASE"/>
    <property type="match status" value="1"/>
</dbReference>
<gene>
    <name evidence="15" type="ORF">HNY73_015530</name>
</gene>
<keyword evidence="10 13" id="KW-0472">Membrane</keyword>
<keyword evidence="7 12" id="KW-0560">Oxidoreductase</keyword>
<evidence type="ECO:0000256" key="3">
    <source>
        <dbReference type="ARBA" id="ARBA00022516"/>
    </source>
</evidence>
<dbReference type="GO" id="GO:0005506">
    <property type="term" value="F:iron ion binding"/>
    <property type="evidence" value="ECO:0007669"/>
    <property type="project" value="TreeGrafter"/>
</dbReference>
<keyword evidence="11 12" id="KW-0275">Fatty acid biosynthesis</keyword>
<evidence type="ECO:0000256" key="13">
    <source>
        <dbReference type="SAM" id="Phobius"/>
    </source>
</evidence>
<name>A0A8T0EUB0_ARGBR</name>
<proteinExistence type="inferred from homology"/>
<comment type="subcellular location">
    <subcellularLocation>
        <location evidence="1">Membrane</location>
        <topology evidence="1">Multi-pass membrane protein</topology>
    </subcellularLocation>
</comment>